<accession>T1FK25</accession>
<reference evidence="4" key="1">
    <citation type="submission" date="2012-12" db="EMBL/GenBank/DDBJ databases">
        <authorList>
            <person name="Hellsten U."/>
            <person name="Grimwood J."/>
            <person name="Chapman J.A."/>
            <person name="Shapiro H."/>
            <person name="Aerts A."/>
            <person name="Otillar R.P."/>
            <person name="Terry A.Y."/>
            <person name="Boore J.L."/>
            <person name="Simakov O."/>
            <person name="Marletaz F."/>
            <person name="Cho S.-J."/>
            <person name="Edsinger-Gonzales E."/>
            <person name="Havlak P."/>
            <person name="Kuo D.-H."/>
            <person name="Larsson T."/>
            <person name="Lv J."/>
            <person name="Arendt D."/>
            <person name="Savage R."/>
            <person name="Osoegawa K."/>
            <person name="de Jong P."/>
            <person name="Lindberg D.R."/>
            <person name="Seaver E.C."/>
            <person name="Weisblat D.A."/>
            <person name="Putnam N.H."/>
            <person name="Grigoriev I.V."/>
            <person name="Rokhsar D.S."/>
        </authorList>
    </citation>
    <scope>NUCLEOTIDE SEQUENCE</scope>
</reference>
<dbReference type="HOGENOM" id="CLU_1972875_0_0_1"/>
<reference evidence="2 4" key="2">
    <citation type="journal article" date="2013" name="Nature">
        <title>Insights into bilaterian evolution from three spiralian genomes.</title>
        <authorList>
            <person name="Simakov O."/>
            <person name="Marletaz F."/>
            <person name="Cho S.J."/>
            <person name="Edsinger-Gonzales E."/>
            <person name="Havlak P."/>
            <person name="Hellsten U."/>
            <person name="Kuo D.H."/>
            <person name="Larsson T."/>
            <person name="Lv J."/>
            <person name="Arendt D."/>
            <person name="Savage R."/>
            <person name="Osoegawa K."/>
            <person name="de Jong P."/>
            <person name="Grimwood J."/>
            <person name="Chapman J.A."/>
            <person name="Shapiro H."/>
            <person name="Aerts A."/>
            <person name="Otillar R.P."/>
            <person name="Terry A.Y."/>
            <person name="Boore J.L."/>
            <person name="Grigoriev I.V."/>
            <person name="Lindberg D.R."/>
            <person name="Seaver E.C."/>
            <person name="Weisblat D.A."/>
            <person name="Putnam N.H."/>
            <person name="Rokhsar D.S."/>
        </authorList>
    </citation>
    <scope>NUCLEOTIDE SEQUENCE</scope>
</reference>
<dbReference type="EMBL" id="KB095883">
    <property type="protein sequence ID" value="ESO10375.1"/>
    <property type="molecule type" value="Genomic_DNA"/>
</dbReference>
<dbReference type="EMBL" id="AMQM01008952">
    <property type="status" value="NOT_ANNOTATED_CDS"/>
    <property type="molecule type" value="Genomic_DNA"/>
</dbReference>
<dbReference type="EnsemblMetazoa" id="HelroT183699">
    <property type="protein sequence ID" value="HelroP183699"/>
    <property type="gene ID" value="HelroG183699"/>
</dbReference>
<keyword evidence="4" id="KW-1185">Reference proteome</keyword>
<dbReference type="AlphaFoldDB" id="T1FK25"/>
<feature type="chain" id="PRO_5010980719" evidence="1">
    <location>
        <begin position="26"/>
        <end position="127"/>
    </location>
</feature>
<evidence type="ECO:0000313" key="3">
    <source>
        <dbReference type="EnsemblMetazoa" id="HelroP183699"/>
    </source>
</evidence>
<organism evidence="3 4">
    <name type="scientific">Helobdella robusta</name>
    <name type="common">Californian leech</name>
    <dbReference type="NCBI Taxonomy" id="6412"/>
    <lineage>
        <taxon>Eukaryota</taxon>
        <taxon>Metazoa</taxon>
        <taxon>Spiralia</taxon>
        <taxon>Lophotrochozoa</taxon>
        <taxon>Annelida</taxon>
        <taxon>Clitellata</taxon>
        <taxon>Hirudinea</taxon>
        <taxon>Rhynchobdellida</taxon>
        <taxon>Glossiphoniidae</taxon>
        <taxon>Helobdella</taxon>
    </lineage>
</organism>
<evidence type="ECO:0000313" key="2">
    <source>
        <dbReference type="EMBL" id="ESO10375.1"/>
    </source>
</evidence>
<proteinExistence type="predicted"/>
<keyword evidence="1" id="KW-0732">Signal</keyword>
<dbReference type="InParanoid" id="T1FK25"/>
<feature type="signal peptide" evidence="1">
    <location>
        <begin position="1"/>
        <end position="25"/>
    </location>
</feature>
<dbReference type="RefSeq" id="XP_009011535.1">
    <property type="nucleotide sequence ID" value="XM_009013287.1"/>
</dbReference>
<sequence length="127" mass="14792">MRRKQAFRPFAKIVFVSFCAKLLNSSQQQKYGSRKDVTKRCECGFVARRPRHLLRHKKYNCMGKEVNNVDKPAQDKSAEPSVKEQKVVTRLNNEAAEEFITLEMDESDIQALLHEFGDIPNLEFKFL</sequence>
<reference evidence="3" key="3">
    <citation type="submission" date="2015-06" db="UniProtKB">
        <authorList>
            <consortium name="EnsemblMetazoa"/>
        </authorList>
    </citation>
    <scope>IDENTIFICATION</scope>
</reference>
<name>T1FK25_HELRO</name>
<dbReference type="GeneID" id="20209174"/>
<dbReference type="KEGG" id="hro:HELRODRAFT_183699"/>
<gene>
    <name evidence="3" type="primary">20209174</name>
    <name evidence="2" type="ORF">HELRODRAFT_183699</name>
</gene>
<dbReference type="Proteomes" id="UP000015101">
    <property type="component" value="Unassembled WGS sequence"/>
</dbReference>
<protein>
    <submittedName>
        <fullName evidence="2 3">Uncharacterized protein</fullName>
    </submittedName>
</protein>
<dbReference type="CTD" id="20209174"/>
<evidence type="ECO:0000313" key="4">
    <source>
        <dbReference type="Proteomes" id="UP000015101"/>
    </source>
</evidence>
<evidence type="ECO:0000256" key="1">
    <source>
        <dbReference type="SAM" id="SignalP"/>
    </source>
</evidence>